<sequence>MSDRITQRLLRHDQREPHLTFILEIAPPSEIVPDAFFSVVVPTYRQAQEAAT</sequence>
<dbReference type="EMBL" id="JBHSMK010000002">
    <property type="protein sequence ID" value="MFC5435415.1"/>
    <property type="molecule type" value="Genomic_DNA"/>
</dbReference>
<reference evidence="2" key="1">
    <citation type="journal article" date="2019" name="Int. J. Syst. Evol. Microbiol.">
        <title>The Global Catalogue of Microorganisms (GCM) 10K type strain sequencing project: providing services to taxonomists for standard genome sequencing and annotation.</title>
        <authorList>
            <consortium name="The Broad Institute Genomics Platform"/>
            <consortium name="The Broad Institute Genome Sequencing Center for Infectious Disease"/>
            <person name="Wu L."/>
            <person name="Ma J."/>
        </authorList>
    </citation>
    <scope>NUCLEOTIDE SEQUENCE [LARGE SCALE GENOMIC DNA]</scope>
    <source>
        <strain evidence="2">JCM 17130</strain>
    </source>
</reference>
<proteinExistence type="predicted"/>
<accession>A0ABW0JHH4</accession>
<evidence type="ECO:0000313" key="2">
    <source>
        <dbReference type="Proteomes" id="UP001596013"/>
    </source>
</evidence>
<organism evidence="1 2">
    <name type="scientific">Rhodanobacter umsongensis</name>
    <dbReference type="NCBI Taxonomy" id="633153"/>
    <lineage>
        <taxon>Bacteria</taxon>
        <taxon>Pseudomonadati</taxon>
        <taxon>Pseudomonadota</taxon>
        <taxon>Gammaproteobacteria</taxon>
        <taxon>Lysobacterales</taxon>
        <taxon>Rhodanobacteraceae</taxon>
        <taxon>Rhodanobacter</taxon>
    </lineage>
</organism>
<name>A0ABW0JHH4_9GAMM</name>
<comment type="caution">
    <text evidence="1">The sequence shown here is derived from an EMBL/GenBank/DDBJ whole genome shotgun (WGS) entry which is preliminary data.</text>
</comment>
<gene>
    <name evidence="1" type="ORF">ACFPME_02530</name>
</gene>
<dbReference type="Proteomes" id="UP001596013">
    <property type="component" value="Unassembled WGS sequence"/>
</dbReference>
<keyword evidence="2" id="KW-1185">Reference proteome</keyword>
<protein>
    <submittedName>
        <fullName evidence="1">Uncharacterized protein</fullName>
    </submittedName>
</protein>
<dbReference type="RefSeq" id="WP_377301700.1">
    <property type="nucleotide sequence ID" value="NZ_JBHSMK010000002.1"/>
</dbReference>
<evidence type="ECO:0000313" key="1">
    <source>
        <dbReference type="EMBL" id="MFC5435415.1"/>
    </source>
</evidence>